<dbReference type="SUPFAM" id="SSF52540">
    <property type="entry name" value="P-loop containing nucleoside triphosphate hydrolases"/>
    <property type="match status" value="1"/>
</dbReference>
<dbReference type="InterPro" id="IPR027417">
    <property type="entry name" value="P-loop_NTPase"/>
</dbReference>
<dbReference type="InterPro" id="IPR038726">
    <property type="entry name" value="PDDEXK_AddAB-type"/>
</dbReference>
<dbReference type="InterPro" id="IPR014153">
    <property type="entry name" value="Ds_break_AddB"/>
</dbReference>
<organism evidence="2 3">
    <name type="scientific">Elstera cyanobacteriorum</name>
    <dbReference type="NCBI Taxonomy" id="2022747"/>
    <lineage>
        <taxon>Bacteria</taxon>
        <taxon>Pseudomonadati</taxon>
        <taxon>Pseudomonadota</taxon>
        <taxon>Alphaproteobacteria</taxon>
        <taxon>Rhodospirillales</taxon>
        <taxon>Rhodospirillaceae</taxon>
        <taxon>Elstera</taxon>
    </lineage>
</organism>
<name>A0A255XKL1_9PROT</name>
<dbReference type="Pfam" id="PF12705">
    <property type="entry name" value="PDDEXK_1"/>
    <property type="match status" value="1"/>
</dbReference>
<keyword evidence="3" id="KW-1185">Reference proteome</keyword>
<proteinExistence type="predicted"/>
<protein>
    <submittedName>
        <fullName evidence="2">Double-strand break repair protein AddB</fullName>
    </submittedName>
</protein>
<evidence type="ECO:0000313" key="2">
    <source>
        <dbReference type="EMBL" id="OYQ17432.1"/>
    </source>
</evidence>
<dbReference type="Gene3D" id="3.90.320.10">
    <property type="match status" value="1"/>
</dbReference>
<dbReference type="OrthoDB" id="9780606at2"/>
<dbReference type="InterPro" id="IPR011604">
    <property type="entry name" value="PDDEXK-like_dom_sf"/>
</dbReference>
<dbReference type="Proteomes" id="UP000216361">
    <property type="component" value="Unassembled WGS sequence"/>
</dbReference>
<sequence length="978" mass="104833">MAVYTIPAGIGFAEALVRGLLPEADRDPLAFARLRLLLPSRRACRTIRDAFLRAADGRALVLPSFSALGDIDEDDLTFSDSVAVGGIAADLPPAIPAVKRQAMLAQLIRAREPGLPLDRAVALAAELARLMNQAQAEGLGFDALVRLVPENLAHHWQITLDFLRIVTEAWPTILAAEDALDPIDRRDRLIRLQAAAWAEAPPPGRILVAGTTGSQKAARDLIAVVANLPQGDVILPGLDTAMPEDEWVALPTHPTHPQSGLQDLLAAMGLLRAEVRLWPGCAGAARTSPDRAVLLAEALSVAAPEDRPAPVLNLDAALAGVRQVTAATPQEEATIIAVALREALETPGRTAALITPDRDLARRVAAELARYGVRCDDSAGQPLSGSVPGVFLRLLAEAARDRLAPAPLLALLKHPLTGLGLDLPEARRRAQLLERLLLRGPRPGPGLAGLRAAAAELKKPSPDLTDYLDRLAEALGPWEAALAQPGQSFRALLLAHLTAAEAFCRTDDQAGEERLWAGPAGEAAADFLADLVDNAGALTLDDPAEFPALLMSFMVPVAVRQVYDRHPRLAILGPLEARLARPDLMILAGLNEGTWPKEPPGDPWMSRPMRQAFGLPALERRIGLSAHDFVQAAMAPEVIFSRAERVDGTPTVPSRWLQRLGVLLAGQQRTLAGSALPSWAAALDAPARYAPQPAPMPCPPVASRPRTLFVTDIELWRRDPYALYAKRILGLKALDPLDADPGAADRGQVIHAALDAFVKAYPDALPVDALAKLLEIGHREFGSLLASPSLHAFWWPRFERVAEWFLAEESRRRADIASLATETEGGLTLAGRAGDFTLKAKADRIEYLTDGTYRIVDYKTGAPPPEKDVLAGYAPQLPLEALIAEGGGFARLPAKPVAGLEFWQLSGGATPGKIVPIKAGMAALLDETRDGLASLIDQYDQPETPYPVAPRPQFAPRFSDYAHLARVAEWSGDGEAEE</sequence>
<dbReference type="RefSeq" id="WP_094410090.1">
    <property type="nucleotide sequence ID" value="NZ_BMJZ01000005.1"/>
</dbReference>
<evidence type="ECO:0000313" key="3">
    <source>
        <dbReference type="Proteomes" id="UP000216361"/>
    </source>
</evidence>
<comment type="caution">
    <text evidence="2">The sequence shown here is derived from an EMBL/GenBank/DDBJ whole genome shotgun (WGS) entry which is preliminary data.</text>
</comment>
<dbReference type="NCBIfam" id="TIGR02786">
    <property type="entry name" value="addB_alphas"/>
    <property type="match status" value="1"/>
</dbReference>
<dbReference type="EMBL" id="NOXS01000034">
    <property type="protein sequence ID" value="OYQ17432.1"/>
    <property type="molecule type" value="Genomic_DNA"/>
</dbReference>
<reference evidence="2 3" key="1">
    <citation type="submission" date="2017-07" db="EMBL/GenBank/DDBJ databases">
        <title>Elstera cyanobacteriorum sp. nov., a novel bacterium isolated from cyanobacterial aggregates in a eutrophic lake.</title>
        <authorList>
            <person name="Cai H."/>
        </authorList>
    </citation>
    <scope>NUCLEOTIDE SEQUENCE [LARGE SCALE GENOMIC DNA]</scope>
    <source>
        <strain evidence="2 3">TH019</strain>
    </source>
</reference>
<evidence type="ECO:0000259" key="1">
    <source>
        <dbReference type="Pfam" id="PF12705"/>
    </source>
</evidence>
<dbReference type="AlphaFoldDB" id="A0A255XKL1"/>
<accession>A0A255XKL1</accession>
<feature type="domain" description="PD-(D/E)XK endonuclease-like" evidence="1">
    <location>
        <begin position="710"/>
        <end position="945"/>
    </location>
</feature>
<gene>
    <name evidence="2" type="primary">addB</name>
    <name evidence="2" type="ORF">CHR90_15885</name>
</gene>